<feature type="compositionally biased region" description="Polar residues" evidence="1">
    <location>
        <begin position="151"/>
        <end position="172"/>
    </location>
</feature>
<reference evidence="4" key="2">
    <citation type="submission" date="2022-10" db="EMBL/GenBank/DDBJ databases">
        <authorList>
            <consortium name="ENA_rothamsted_submissions"/>
            <consortium name="culmorum"/>
            <person name="King R."/>
        </authorList>
    </citation>
    <scope>NUCLEOTIDE SEQUENCE</scope>
</reference>
<dbReference type="AlphaFoldDB" id="A0A9N9S0S8"/>
<evidence type="ECO:0000256" key="1">
    <source>
        <dbReference type="SAM" id="MobiDB-lite"/>
    </source>
</evidence>
<evidence type="ECO:0000256" key="2">
    <source>
        <dbReference type="SAM" id="Phobius"/>
    </source>
</evidence>
<keyword evidence="3" id="KW-0732">Signal</keyword>
<feature type="compositionally biased region" description="Low complexity" evidence="1">
    <location>
        <begin position="182"/>
        <end position="211"/>
    </location>
</feature>
<keyword evidence="5" id="KW-1185">Reference proteome</keyword>
<keyword evidence="2" id="KW-0472">Membrane</keyword>
<protein>
    <submittedName>
        <fullName evidence="4">Uncharacterized protein</fullName>
    </submittedName>
</protein>
<proteinExistence type="predicted"/>
<feature type="region of interest" description="Disordered" evidence="1">
    <location>
        <begin position="103"/>
        <end position="211"/>
    </location>
</feature>
<dbReference type="Proteomes" id="UP001153620">
    <property type="component" value="Chromosome 3"/>
</dbReference>
<evidence type="ECO:0000313" key="4">
    <source>
        <dbReference type="EMBL" id="CAG9807766.1"/>
    </source>
</evidence>
<name>A0A9N9S0S8_9DIPT</name>
<evidence type="ECO:0000256" key="3">
    <source>
        <dbReference type="SAM" id="SignalP"/>
    </source>
</evidence>
<keyword evidence="2" id="KW-0812">Transmembrane</keyword>
<dbReference type="EMBL" id="OU895879">
    <property type="protein sequence ID" value="CAG9807766.1"/>
    <property type="molecule type" value="Genomic_DNA"/>
</dbReference>
<gene>
    <name evidence="4" type="ORF">CHIRRI_LOCUS10612</name>
</gene>
<keyword evidence="2" id="KW-1133">Transmembrane helix</keyword>
<dbReference type="OrthoDB" id="7741629at2759"/>
<evidence type="ECO:0000313" key="5">
    <source>
        <dbReference type="Proteomes" id="UP001153620"/>
    </source>
</evidence>
<accession>A0A9N9S0S8</accession>
<feature type="compositionally biased region" description="Polar residues" evidence="1">
    <location>
        <begin position="113"/>
        <end position="143"/>
    </location>
</feature>
<reference evidence="4" key="1">
    <citation type="submission" date="2022-01" db="EMBL/GenBank/DDBJ databases">
        <authorList>
            <person name="King R."/>
        </authorList>
    </citation>
    <scope>NUCLEOTIDE SEQUENCE</scope>
</reference>
<organism evidence="4 5">
    <name type="scientific">Chironomus riparius</name>
    <dbReference type="NCBI Taxonomy" id="315576"/>
    <lineage>
        <taxon>Eukaryota</taxon>
        <taxon>Metazoa</taxon>
        <taxon>Ecdysozoa</taxon>
        <taxon>Arthropoda</taxon>
        <taxon>Hexapoda</taxon>
        <taxon>Insecta</taxon>
        <taxon>Pterygota</taxon>
        <taxon>Neoptera</taxon>
        <taxon>Endopterygota</taxon>
        <taxon>Diptera</taxon>
        <taxon>Nematocera</taxon>
        <taxon>Chironomoidea</taxon>
        <taxon>Chironomidae</taxon>
        <taxon>Chironominae</taxon>
        <taxon>Chironomus</taxon>
    </lineage>
</organism>
<feature type="transmembrane region" description="Helical" evidence="2">
    <location>
        <begin position="277"/>
        <end position="300"/>
    </location>
</feature>
<feature type="chain" id="PRO_5040167154" evidence="3">
    <location>
        <begin position="21"/>
        <end position="445"/>
    </location>
</feature>
<feature type="signal peptide" evidence="3">
    <location>
        <begin position="1"/>
        <end position="20"/>
    </location>
</feature>
<sequence>MSRVNYFLLFGLVLLPFIKCGSLPYQKYYKNNEYRRVGLIRHDKKVGDKFFDALYNTDDFFDSLYNVKGKKHDMGADFLLTTPLYKYINPFYTKKVNNNDKESSPAFYPVYNHHNNTHNSVQDMTSTNEQTNNGYHTYQSPPTAIQDEKSNSYIPPSTSYGVPDTSHSSYGPPTNYGPMNTYPTYESPNSYPSSPSVPSAPSGSGYTYTPPNNYGPPSVSFPTAPGSSSYYPNSYMPPPPAPQYGPPTGIMETVQKGHEGFIEKLIKKIDLVLMSKALLKLIIFKKIIKFIAVICLLMFIPVLKKKFEESAGGSGNEDEERKSKLLDSYADVDFRVKEVANFALTAIEAFESHDIRWCVGESEFYCRLQYMLDAVDLRFPGNRMLKLWFPQLETTSVNPETSSIKTTTAYPYRNEVIKFNDYITKSPNEMSSIENDNEEDNFVKK</sequence>